<evidence type="ECO:0000256" key="2">
    <source>
        <dbReference type="ARBA" id="ARBA00023043"/>
    </source>
</evidence>
<dbReference type="Proteomes" id="UP001153069">
    <property type="component" value="Unassembled WGS sequence"/>
</dbReference>
<comment type="caution">
    <text evidence="4">The sequence shown here is derived from an EMBL/GenBank/DDBJ whole genome shotgun (WGS) entry which is preliminary data.</text>
</comment>
<dbReference type="GO" id="GO:0051017">
    <property type="term" value="P:actin filament bundle assembly"/>
    <property type="evidence" value="ECO:0007669"/>
    <property type="project" value="TreeGrafter"/>
</dbReference>
<protein>
    <submittedName>
        <fullName evidence="4">Ankyrin Repeat</fullName>
    </submittedName>
</protein>
<evidence type="ECO:0000313" key="5">
    <source>
        <dbReference type="Proteomes" id="UP001153069"/>
    </source>
</evidence>
<dbReference type="PANTHER" id="PTHR24153">
    <property type="entry name" value="ESPIN"/>
    <property type="match status" value="1"/>
</dbReference>
<dbReference type="InterPro" id="IPR036770">
    <property type="entry name" value="Ankyrin_rpt-contain_sf"/>
</dbReference>
<dbReference type="GO" id="GO:0005737">
    <property type="term" value="C:cytoplasm"/>
    <property type="evidence" value="ECO:0007669"/>
    <property type="project" value="TreeGrafter"/>
</dbReference>
<accession>A0A9N8HBP0</accession>
<name>A0A9N8HBP0_9STRA</name>
<dbReference type="SMART" id="SM00248">
    <property type="entry name" value="ANK"/>
    <property type="match status" value="7"/>
</dbReference>
<dbReference type="Gene3D" id="1.25.40.20">
    <property type="entry name" value="Ankyrin repeat-containing domain"/>
    <property type="match status" value="2"/>
</dbReference>
<evidence type="ECO:0000313" key="4">
    <source>
        <dbReference type="EMBL" id="CAB9504223.1"/>
    </source>
</evidence>
<keyword evidence="2" id="KW-0040">ANK repeat</keyword>
<dbReference type="EMBL" id="CAICTM010000189">
    <property type="protein sequence ID" value="CAB9504223.1"/>
    <property type="molecule type" value="Genomic_DNA"/>
</dbReference>
<dbReference type="PANTHER" id="PTHR24153:SF8">
    <property type="entry name" value="FORKED, ISOFORM F"/>
    <property type="match status" value="1"/>
</dbReference>
<evidence type="ECO:0000256" key="3">
    <source>
        <dbReference type="SAM" id="MobiDB-lite"/>
    </source>
</evidence>
<proteinExistence type="predicted"/>
<keyword evidence="1" id="KW-0677">Repeat</keyword>
<gene>
    <name evidence="4" type="ORF">SEMRO_190_G081710.1</name>
</gene>
<feature type="compositionally biased region" description="Low complexity" evidence="3">
    <location>
        <begin position="1"/>
        <end position="15"/>
    </location>
</feature>
<dbReference type="InterPro" id="IPR052420">
    <property type="entry name" value="Espin/Espin-like"/>
</dbReference>
<organism evidence="4 5">
    <name type="scientific">Seminavis robusta</name>
    <dbReference type="NCBI Taxonomy" id="568900"/>
    <lineage>
        <taxon>Eukaryota</taxon>
        <taxon>Sar</taxon>
        <taxon>Stramenopiles</taxon>
        <taxon>Ochrophyta</taxon>
        <taxon>Bacillariophyta</taxon>
        <taxon>Bacillariophyceae</taxon>
        <taxon>Bacillariophycidae</taxon>
        <taxon>Naviculales</taxon>
        <taxon>Naviculaceae</taxon>
        <taxon>Seminavis</taxon>
    </lineage>
</organism>
<dbReference type="AlphaFoldDB" id="A0A9N8HBP0"/>
<dbReference type="GO" id="GO:0051015">
    <property type="term" value="F:actin filament binding"/>
    <property type="evidence" value="ECO:0007669"/>
    <property type="project" value="TreeGrafter"/>
</dbReference>
<dbReference type="OrthoDB" id="35902at2759"/>
<keyword evidence="5" id="KW-1185">Reference proteome</keyword>
<dbReference type="SUPFAM" id="SSF48403">
    <property type="entry name" value="Ankyrin repeat"/>
    <property type="match status" value="2"/>
</dbReference>
<feature type="region of interest" description="Disordered" evidence="3">
    <location>
        <begin position="1"/>
        <end position="33"/>
    </location>
</feature>
<evidence type="ECO:0000256" key="1">
    <source>
        <dbReference type="ARBA" id="ARBA00022737"/>
    </source>
</evidence>
<reference evidence="4" key="1">
    <citation type="submission" date="2020-06" db="EMBL/GenBank/DDBJ databases">
        <authorList>
            <consortium name="Plant Systems Biology data submission"/>
        </authorList>
    </citation>
    <scope>NUCLEOTIDE SEQUENCE</scope>
    <source>
        <strain evidence="4">D6</strain>
    </source>
</reference>
<sequence length="541" mass="60002">MEDAGVPGAYAVGGADSNRYDDENEEGTYEDSGLGNLDNLTEAIVDVPVAAALVSDEVVVATPVTSELMDVHRAERILLQMHLCITDRETRPLDEAAVTKLLKEFPNLFREKHPLESDDSKTILLYPLCLILRLQPSIKLVKAIYDVHPIALRDIDECGCLPIHFAARWGADIRIVTFLLDAYPESVFTPDSEGQLALHHSCLWSKSWKVTEFLISRYPETIEHARKDNALPLHLTIQTDGPESTILKLLERYPKAASIANKDALMPLHLVCMQKSEIRASIVRALLKLHPEAARTVTPEPFTSLALHMACQFRAPAGVISMLLDTFPEGVSRKDGYGFLPLHYLANCHNDTIVLKVFRLFPGAAREKGFNGGFALHAALKSKKSEEVIMELLSAYPEVAKIANNQGRLPLHIALSKKGGYSSACIAHILSLNEDASRKCNNDGLAVYPLHLDCMNYEDSSITIKLINLFPEALQVRGERGRLPLHLIVSNKDRCNDVQTVREMLRIYPKAAKTKDKRGNLPLALAVESNACLEMQKLLSP</sequence>
<dbReference type="InterPro" id="IPR002110">
    <property type="entry name" value="Ankyrin_rpt"/>
</dbReference>